<evidence type="ECO:0000256" key="1">
    <source>
        <dbReference type="ARBA" id="ARBA00004651"/>
    </source>
</evidence>
<proteinExistence type="predicted"/>
<dbReference type="EMBL" id="CP046147">
    <property type="protein sequence ID" value="WFG39182.1"/>
    <property type="molecule type" value="Genomic_DNA"/>
</dbReference>
<dbReference type="Proteomes" id="UP001219901">
    <property type="component" value="Chromosome"/>
</dbReference>
<dbReference type="RefSeq" id="WP_342822617.1">
    <property type="nucleotide sequence ID" value="NZ_CP046146.1"/>
</dbReference>
<keyword evidence="5 7" id="KW-0472">Membrane</keyword>
<gene>
    <name evidence="9" type="ORF">GKO46_03300</name>
    <name evidence="10" type="ORF">GKO48_05960</name>
</gene>
<evidence type="ECO:0000259" key="8">
    <source>
        <dbReference type="PROSITE" id="PS50850"/>
    </source>
</evidence>
<feature type="region of interest" description="Disordered" evidence="6">
    <location>
        <begin position="1"/>
        <end position="25"/>
    </location>
</feature>
<feature type="domain" description="Major facilitator superfamily (MFS) profile" evidence="8">
    <location>
        <begin position="30"/>
        <end position="404"/>
    </location>
</feature>
<evidence type="ECO:0000256" key="5">
    <source>
        <dbReference type="ARBA" id="ARBA00023136"/>
    </source>
</evidence>
<evidence type="ECO:0000313" key="10">
    <source>
        <dbReference type="EMBL" id="WFG39182.1"/>
    </source>
</evidence>
<dbReference type="EMBL" id="WMBE01000001">
    <property type="protein sequence ID" value="MDG0866094.1"/>
    <property type="molecule type" value="Genomic_DNA"/>
</dbReference>
<feature type="transmembrane region" description="Helical" evidence="7">
    <location>
        <begin position="96"/>
        <end position="113"/>
    </location>
</feature>
<keyword evidence="11" id="KW-1185">Reference proteome</keyword>
<dbReference type="InterPro" id="IPR036259">
    <property type="entry name" value="MFS_trans_sf"/>
</dbReference>
<feature type="transmembrane region" description="Helical" evidence="7">
    <location>
        <begin position="156"/>
        <end position="179"/>
    </location>
</feature>
<dbReference type="Pfam" id="PF07690">
    <property type="entry name" value="MFS_1"/>
    <property type="match status" value="1"/>
</dbReference>
<accession>A0AAJ5ZI53</accession>
<reference evidence="10" key="2">
    <citation type="journal article" date="2023" name="Nat. Commun.">
        <title>Cultivation of marine bacteria of the SAR202 clade.</title>
        <authorList>
            <person name="Lim Y."/>
            <person name="Seo J.H."/>
            <person name="Giovannoni S.J."/>
            <person name="Kang I."/>
            <person name="Cho J.C."/>
        </authorList>
    </citation>
    <scope>NUCLEOTIDE SEQUENCE</scope>
    <source>
        <strain evidence="10">JH1073</strain>
    </source>
</reference>
<evidence type="ECO:0000256" key="7">
    <source>
        <dbReference type="SAM" id="Phobius"/>
    </source>
</evidence>
<feature type="transmembrane region" description="Helical" evidence="7">
    <location>
        <begin position="185"/>
        <end position="205"/>
    </location>
</feature>
<feature type="transmembrane region" description="Helical" evidence="7">
    <location>
        <begin position="30"/>
        <end position="49"/>
    </location>
</feature>
<evidence type="ECO:0000256" key="2">
    <source>
        <dbReference type="ARBA" id="ARBA00022475"/>
    </source>
</evidence>
<feature type="transmembrane region" description="Helical" evidence="7">
    <location>
        <begin position="61"/>
        <end position="84"/>
    </location>
</feature>
<name>A0AAJ5ZI53_9CHLR</name>
<feature type="transmembrane region" description="Helical" evidence="7">
    <location>
        <begin position="357"/>
        <end position="375"/>
    </location>
</feature>
<dbReference type="GO" id="GO:0005886">
    <property type="term" value="C:plasma membrane"/>
    <property type="evidence" value="ECO:0007669"/>
    <property type="project" value="UniProtKB-SubCell"/>
</dbReference>
<feature type="transmembrane region" description="Helical" evidence="7">
    <location>
        <begin position="226"/>
        <end position="251"/>
    </location>
</feature>
<feature type="transmembrane region" description="Helical" evidence="7">
    <location>
        <begin position="381"/>
        <end position="399"/>
    </location>
</feature>
<evidence type="ECO:0000256" key="4">
    <source>
        <dbReference type="ARBA" id="ARBA00022989"/>
    </source>
</evidence>
<feature type="transmembrane region" description="Helical" evidence="7">
    <location>
        <begin position="291"/>
        <end position="310"/>
    </location>
</feature>
<keyword evidence="3 7" id="KW-0812">Transmembrane</keyword>
<dbReference type="InterPro" id="IPR020846">
    <property type="entry name" value="MFS_dom"/>
</dbReference>
<dbReference type="InterPro" id="IPR050189">
    <property type="entry name" value="MFS_Efflux_Transporters"/>
</dbReference>
<feature type="transmembrane region" description="Helical" evidence="7">
    <location>
        <begin position="330"/>
        <end position="350"/>
    </location>
</feature>
<feature type="transmembrane region" description="Helical" evidence="7">
    <location>
        <begin position="263"/>
        <end position="284"/>
    </location>
</feature>
<evidence type="ECO:0000313" key="12">
    <source>
        <dbReference type="Proteomes" id="UP001321249"/>
    </source>
</evidence>
<dbReference type="InterPro" id="IPR011701">
    <property type="entry name" value="MFS"/>
</dbReference>
<dbReference type="PROSITE" id="PS50850">
    <property type="entry name" value="MFS"/>
    <property type="match status" value="1"/>
</dbReference>
<dbReference type="PANTHER" id="PTHR43124:SF3">
    <property type="entry name" value="CHLORAMPHENICOL EFFLUX PUMP RV0191"/>
    <property type="match status" value="1"/>
</dbReference>
<dbReference type="SUPFAM" id="SSF103473">
    <property type="entry name" value="MFS general substrate transporter"/>
    <property type="match status" value="1"/>
</dbReference>
<feature type="transmembrane region" description="Helical" evidence="7">
    <location>
        <begin position="125"/>
        <end position="144"/>
    </location>
</feature>
<dbReference type="AlphaFoldDB" id="A0AAJ5ZI53"/>
<sequence>MTHAPSKSAAASESSCGSDSPSSGNSQTRYIITVALATYFFWISLYLYVPVLPLHAQDLGANLEMVGIIIASYAIGQLLLRIPIGVGSDIVGRKPFAVGALILSALGAMWLALSPDAWSLFAARTLTGVAAAGWVAISVLFASYYPAGNTSRAMAIIMSVNTLSLVTATFIGGIVAEYFGNLSTFYGAAGIGFAGALLLLSAPEPKIVAVKKYSISTLVGILKTPLLLRVSAIAITLQFVTFGVNFGFLPIHAENLGASKSEIGYITTAGLLAAVGGTAVSAWVSKRWGPTTAVMVAGLATLFSLVVMTITTDLMTLGALQAFNGFGRGMMNTVLISMALASAPVAIRATAMGSYQALYAIGMLLGPAASGPIAAAFGIEMVFWAAAASTVVGGAIALIKPLPR</sequence>
<dbReference type="PANTHER" id="PTHR43124">
    <property type="entry name" value="PURINE EFFLUX PUMP PBUE"/>
    <property type="match status" value="1"/>
</dbReference>
<dbReference type="GO" id="GO:0022857">
    <property type="term" value="F:transmembrane transporter activity"/>
    <property type="evidence" value="ECO:0007669"/>
    <property type="project" value="InterPro"/>
</dbReference>
<dbReference type="Proteomes" id="UP001321249">
    <property type="component" value="Unassembled WGS sequence"/>
</dbReference>
<dbReference type="PROSITE" id="PS00216">
    <property type="entry name" value="SUGAR_TRANSPORT_1"/>
    <property type="match status" value="1"/>
</dbReference>
<protein>
    <submittedName>
        <fullName evidence="10">MFS transporter</fullName>
    </submittedName>
</protein>
<evidence type="ECO:0000313" key="9">
    <source>
        <dbReference type="EMBL" id="MDG0866094.1"/>
    </source>
</evidence>
<evidence type="ECO:0000313" key="11">
    <source>
        <dbReference type="Proteomes" id="UP001219901"/>
    </source>
</evidence>
<evidence type="ECO:0000256" key="6">
    <source>
        <dbReference type="SAM" id="MobiDB-lite"/>
    </source>
</evidence>
<keyword evidence="2" id="KW-1003">Cell membrane</keyword>
<dbReference type="InterPro" id="IPR005829">
    <property type="entry name" value="Sugar_transporter_CS"/>
</dbReference>
<reference evidence="11" key="3">
    <citation type="submission" date="2023-06" db="EMBL/GenBank/DDBJ databases">
        <title>Pangenomics reveal diversification of enzyme families and niche specialization in globally abundant SAR202 bacteria.</title>
        <authorList>
            <person name="Saw J.H.W."/>
        </authorList>
    </citation>
    <scope>NUCLEOTIDE SEQUENCE [LARGE SCALE GENOMIC DNA]</scope>
    <source>
        <strain evidence="11">JH1073</strain>
    </source>
</reference>
<dbReference type="Gene3D" id="1.20.1250.20">
    <property type="entry name" value="MFS general substrate transporter like domains"/>
    <property type="match status" value="1"/>
</dbReference>
<organism evidence="10 11">
    <name type="scientific">Candidatus Lucifugimonas marina</name>
    <dbReference type="NCBI Taxonomy" id="3038979"/>
    <lineage>
        <taxon>Bacteria</taxon>
        <taxon>Bacillati</taxon>
        <taxon>Chloroflexota</taxon>
        <taxon>Dehalococcoidia</taxon>
        <taxon>SAR202 cluster</taxon>
        <taxon>Candidatus Lucifugimonadales</taxon>
        <taxon>Candidatus Lucifugimonadaceae</taxon>
        <taxon>Candidatus Lucifugimonas</taxon>
    </lineage>
</organism>
<comment type="subcellular location">
    <subcellularLocation>
        <location evidence="1">Cell membrane</location>
        <topology evidence="1">Multi-pass membrane protein</topology>
    </subcellularLocation>
</comment>
<reference evidence="11 12" key="1">
    <citation type="submission" date="2019-11" db="EMBL/GenBank/DDBJ databases">
        <authorList>
            <person name="Cho J.-C."/>
        </authorList>
    </citation>
    <scope>NUCLEOTIDE SEQUENCE [LARGE SCALE GENOMIC DNA]</scope>
    <source>
        <strain evidence="10 11">JH1073</strain>
        <strain evidence="9 12">JH702</strain>
    </source>
</reference>
<evidence type="ECO:0000256" key="3">
    <source>
        <dbReference type="ARBA" id="ARBA00022692"/>
    </source>
</evidence>
<keyword evidence="4 7" id="KW-1133">Transmembrane helix</keyword>